<dbReference type="RefSeq" id="WP_183948679.1">
    <property type="nucleotide sequence ID" value="NZ_JACHHX010000013.1"/>
</dbReference>
<accession>A0A7W7Y0R7</accession>
<dbReference type="AlphaFoldDB" id="A0A7W7Y0R7"/>
<dbReference type="SMART" id="SM00116">
    <property type="entry name" value="CBS"/>
    <property type="match status" value="2"/>
</dbReference>
<comment type="caution">
    <text evidence="4">The sequence shown here is derived from an EMBL/GenBank/DDBJ whole genome shotgun (WGS) entry which is preliminary data.</text>
</comment>
<dbReference type="PANTHER" id="PTHR43080:SF2">
    <property type="entry name" value="CBS DOMAIN-CONTAINING PROTEIN"/>
    <property type="match status" value="1"/>
</dbReference>
<evidence type="ECO:0000313" key="4">
    <source>
        <dbReference type="EMBL" id="MBB5016004.1"/>
    </source>
</evidence>
<dbReference type="PANTHER" id="PTHR43080">
    <property type="entry name" value="CBS DOMAIN-CONTAINING PROTEIN CBSX3, MITOCHONDRIAL"/>
    <property type="match status" value="1"/>
</dbReference>
<keyword evidence="5" id="KW-1185">Reference proteome</keyword>
<evidence type="ECO:0000256" key="1">
    <source>
        <dbReference type="ARBA" id="ARBA00023122"/>
    </source>
</evidence>
<gene>
    <name evidence="4" type="ORF">HNQ58_001914</name>
</gene>
<dbReference type="Pfam" id="PF00571">
    <property type="entry name" value="CBS"/>
    <property type="match status" value="2"/>
</dbReference>
<dbReference type="SUPFAM" id="SSF54631">
    <property type="entry name" value="CBS-domain pair"/>
    <property type="match status" value="1"/>
</dbReference>
<dbReference type="InterPro" id="IPR000644">
    <property type="entry name" value="CBS_dom"/>
</dbReference>
<dbReference type="Proteomes" id="UP000519004">
    <property type="component" value="Unassembled WGS sequence"/>
</dbReference>
<keyword evidence="1 2" id="KW-0129">CBS domain</keyword>
<sequence length="149" mass="16301">MRISDICIRGVVCIAPDASILDAARAMREHHVGCLVVAERRDGDARPLGVLTDRDIVLAVVAPDIDVDVLTVGDVMSPQPHTCREDDDLFGALQTMRRHGVRRLPVVDDEGRLAGIVSADDVIAAFGMEVTELARAFKYQQAREAEQRV</sequence>
<dbReference type="CDD" id="cd17775">
    <property type="entry name" value="CBS_pair_bact_arch"/>
    <property type="match status" value="1"/>
</dbReference>
<evidence type="ECO:0000259" key="3">
    <source>
        <dbReference type="PROSITE" id="PS51371"/>
    </source>
</evidence>
<dbReference type="EMBL" id="JACHHX010000013">
    <property type="protein sequence ID" value="MBB5016004.1"/>
    <property type="molecule type" value="Genomic_DNA"/>
</dbReference>
<proteinExistence type="predicted"/>
<organism evidence="4 5">
    <name type="scientific">Rehaibacterium terrae</name>
    <dbReference type="NCBI Taxonomy" id="1341696"/>
    <lineage>
        <taxon>Bacteria</taxon>
        <taxon>Pseudomonadati</taxon>
        <taxon>Pseudomonadota</taxon>
        <taxon>Gammaproteobacteria</taxon>
        <taxon>Lysobacterales</taxon>
        <taxon>Lysobacteraceae</taxon>
        <taxon>Rehaibacterium</taxon>
    </lineage>
</organism>
<evidence type="ECO:0000256" key="2">
    <source>
        <dbReference type="PROSITE-ProRule" id="PRU00703"/>
    </source>
</evidence>
<protein>
    <submittedName>
        <fullName evidence="4">CBS domain-containing protein</fullName>
    </submittedName>
</protein>
<dbReference type="InterPro" id="IPR046342">
    <property type="entry name" value="CBS_dom_sf"/>
</dbReference>
<evidence type="ECO:0000313" key="5">
    <source>
        <dbReference type="Proteomes" id="UP000519004"/>
    </source>
</evidence>
<feature type="domain" description="CBS" evidence="3">
    <location>
        <begin position="7"/>
        <end position="67"/>
    </location>
</feature>
<reference evidence="4 5" key="1">
    <citation type="submission" date="2020-08" db="EMBL/GenBank/DDBJ databases">
        <title>Genomic Encyclopedia of Type Strains, Phase IV (KMG-IV): sequencing the most valuable type-strain genomes for metagenomic binning, comparative biology and taxonomic classification.</title>
        <authorList>
            <person name="Goeker M."/>
        </authorList>
    </citation>
    <scope>NUCLEOTIDE SEQUENCE [LARGE SCALE GENOMIC DNA]</scope>
    <source>
        <strain evidence="4 5">DSM 25897</strain>
    </source>
</reference>
<name>A0A7W7Y0R7_9GAMM</name>
<feature type="domain" description="CBS" evidence="3">
    <location>
        <begin position="76"/>
        <end position="132"/>
    </location>
</feature>
<dbReference type="Gene3D" id="3.10.580.10">
    <property type="entry name" value="CBS-domain"/>
    <property type="match status" value="1"/>
</dbReference>
<dbReference type="PROSITE" id="PS51371">
    <property type="entry name" value="CBS"/>
    <property type="match status" value="2"/>
</dbReference>
<dbReference type="InterPro" id="IPR051257">
    <property type="entry name" value="Diverse_CBS-Domain"/>
</dbReference>